<evidence type="ECO:0000256" key="2">
    <source>
        <dbReference type="SAM" id="Phobius"/>
    </source>
</evidence>
<organism evidence="3 4">
    <name type="scientific">Macrostomum lignano</name>
    <dbReference type="NCBI Taxonomy" id="282301"/>
    <lineage>
        <taxon>Eukaryota</taxon>
        <taxon>Metazoa</taxon>
        <taxon>Spiralia</taxon>
        <taxon>Lophotrochozoa</taxon>
        <taxon>Platyhelminthes</taxon>
        <taxon>Rhabditophora</taxon>
        <taxon>Macrostomorpha</taxon>
        <taxon>Macrostomida</taxon>
        <taxon>Macrostomidae</taxon>
        <taxon>Macrostomum</taxon>
    </lineage>
</organism>
<evidence type="ECO:0000313" key="4">
    <source>
        <dbReference type="WBParaSite" id="maker-unitig_38479-snap-gene-0.1-mRNA-1"/>
    </source>
</evidence>
<keyword evidence="2" id="KW-1133">Transmembrane helix</keyword>
<dbReference type="Proteomes" id="UP000095280">
    <property type="component" value="Unplaced"/>
</dbReference>
<reference evidence="4" key="1">
    <citation type="submission" date="2016-11" db="UniProtKB">
        <authorList>
            <consortium name="WormBaseParasite"/>
        </authorList>
    </citation>
    <scope>IDENTIFICATION</scope>
</reference>
<accession>A0A1I8FKC4</accession>
<name>A0A1I8FKC4_9PLAT</name>
<dbReference type="WBParaSite" id="maker-unitig_38479-snap-gene-0.1-mRNA-1">
    <property type="protein sequence ID" value="maker-unitig_38479-snap-gene-0.1-mRNA-1"/>
    <property type="gene ID" value="maker-unitig_38479-snap-gene-0.1"/>
</dbReference>
<protein>
    <submittedName>
        <fullName evidence="4">Transmembrane protein</fullName>
    </submittedName>
</protein>
<sequence length="208" mass="22244">GRSTSGAATRRPPSGRAHGPSASRQSTKRRVRAASTCCSVSVQASRCYNRTFSTTAWNNAALWRQNERQPRQAHGDAANLQQMAPSACDPSDGAPGDQARADDGRDALAVLMMMMLLASLRLTAVVFLAAIAGVAIARRAFALFAAQFGRMLLLSVAAWLAGICWRALLFACRGGAANLKSHSPTLQFDAIDAPASNRTIRKQKPKVY</sequence>
<feature type="transmembrane region" description="Helical" evidence="2">
    <location>
        <begin position="108"/>
        <end position="136"/>
    </location>
</feature>
<proteinExistence type="predicted"/>
<dbReference type="AlphaFoldDB" id="A0A1I8FKC4"/>
<feature type="region of interest" description="Disordered" evidence="1">
    <location>
        <begin position="1"/>
        <end position="30"/>
    </location>
</feature>
<evidence type="ECO:0000256" key="1">
    <source>
        <dbReference type="SAM" id="MobiDB-lite"/>
    </source>
</evidence>
<keyword evidence="2" id="KW-0472">Membrane</keyword>
<keyword evidence="3" id="KW-1185">Reference proteome</keyword>
<keyword evidence="2" id="KW-0812">Transmembrane</keyword>
<feature type="transmembrane region" description="Helical" evidence="2">
    <location>
        <begin position="148"/>
        <end position="171"/>
    </location>
</feature>
<evidence type="ECO:0000313" key="3">
    <source>
        <dbReference type="Proteomes" id="UP000095280"/>
    </source>
</evidence>